<organism evidence="3 4">
    <name type="scientific">Microvirga aerophila</name>
    <dbReference type="NCBI Taxonomy" id="670291"/>
    <lineage>
        <taxon>Bacteria</taxon>
        <taxon>Pseudomonadati</taxon>
        <taxon>Pseudomonadota</taxon>
        <taxon>Alphaproteobacteria</taxon>
        <taxon>Hyphomicrobiales</taxon>
        <taxon>Methylobacteriaceae</taxon>
        <taxon>Microvirga</taxon>
    </lineage>
</organism>
<proteinExistence type="predicted"/>
<dbReference type="OrthoDB" id="8020459at2"/>
<keyword evidence="4" id="KW-1185">Reference proteome</keyword>
<dbReference type="EMBL" id="BJYU01000024">
    <property type="protein sequence ID" value="GEO14509.1"/>
    <property type="molecule type" value="Genomic_DNA"/>
</dbReference>
<dbReference type="Proteomes" id="UP000321085">
    <property type="component" value="Unassembled WGS sequence"/>
</dbReference>
<feature type="coiled-coil region" evidence="1">
    <location>
        <begin position="22"/>
        <end position="49"/>
    </location>
</feature>
<dbReference type="Pfam" id="PF21834">
    <property type="entry name" value="DUF6894"/>
    <property type="match status" value="1"/>
</dbReference>
<dbReference type="AlphaFoldDB" id="A0A512BR82"/>
<evidence type="ECO:0000256" key="1">
    <source>
        <dbReference type="SAM" id="Coils"/>
    </source>
</evidence>
<accession>A0A512BR82</accession>
<dbReference type="RefSeq" id="WP_114186242.1">
    <property type="nucleotide sequence ID" value="NZ_BJYU01000024.1"/>
</dbReference>
<gene>
    <name evidence="3" type="ORF">MAE02_22050</name>
</gene>
<keyword evidence="1" id="KW-0175">Coiled coil</keyword>
<dbReference type="InterPro" id="IPR054189">
    <property type="entry name" value="DUF6894"/>
</dbReference>
<reference evidence="3 4" key="1">
    <citation type="submission" date="2019-07" db="EMBL/GenBank/DDBJ databases">
        <title>Whole genome shotgun sequence of Microvirga aerophila NBRC 106136.</title>
        <authorList>
            <person name="Hosoyama A."/>
            <person name="Uohara A."/>
            <person name="Ohji S."/>
            <person name="Ichikawa N."/>
        </authorList>
    </citation>
    <scope>NUCLEOTIDE SEQUENCE [LARGE SCALE GENOMIC DNA]</scope>
    <source>
        <strain evidence="3 4">NBRC 106136</strain>
    </source>
</reference>
<evidence type="ECO:0000313" key="3">
    <source>
        <dbReference type="EMBL" id="GEO14509.1"/>
    </source>
</evidence>
<name>A0A512BR82_9HYPH</name>
<evidence type="ECO:0000259" key="2">
    <source>
        <dbReference type="Pfam" id="PF21834"/>
    </source>
</evidence>
<evidence type="ECO:0000313" key="4">
    <source>
        <dbReference type="Proteomes" id="UP000321085"/>
    </source>
</evidence>
<sequence length="75" mass="8488">MRCYFHLVNGEDAILDDTGVEVADLETARTEALRAIQELRQELDGFTDEWMGWHLDVVCPQGTVLLSVDLKTTVH</sequence>
<protein>
    <recommendedName>
        <fullName evidence="2">DUF6894 domain-containing protein</fullName>
    </recommendedName>
</protein>
<feature type="domain" description="DUF6894" evidence="2">
    <location>
        <begin position="2"/>
        <end position="70"/>
    </location>
</feature>
<comment type="caution">
    <text evidence="3">The sequence shown here is derived from an EMBL/GenBank/DDBJ whole genome shotgun (WGS) entry which is preliminary data.</text>
</comment>